<dbReference type="InterPro" id="IPR008333">
    <property type="entry name" value="Cbr1-like_FAD-bd_dom"/>
</dbReference>
<name>X1CBK0_9ZZZZ</name>
<dbReference type="InterPro" id="IPR017927">
    <property type="entry name" value="FAD-bd_FR_type"/>
</dbReference>
<dbReference type="AlphaFoldDB" id="X1CBK0"/>
<reference evidence="2" key="1">
    <citation type="journal article" date="2014" name="Front. Microbiol.">
        <title>High frequency of phylogenetically diverse reductive dehalogenase-homologous genes in deep subseafloor sedimentary metagenomes.</title>
        <authorList>
            <person name="Kawai M."/>
            <person name="Futagami T."/>
            <person name="Toyoda A."/>
            <person name="Takaki Y."/>
            <person name="Nishi S."/>
            <person name="Hori S."/>
            <person name="Arai W."/>
            <person name="Tsubouchi T."/>
            <person name="Morono Y."/>
            <person name="Uchiyama I."/>
            <person name="Ito T."/>
            <person name="Fujiyama A."/>
            <person name="Inagaki F."/>
            <person name="Takami H."/>
        </authorList>
    </citation>
    <scope>NUCLEOTIDE SEQUENCE</scope>
    <source>
        <strain evidence="2">Expedition CK06-06</strain>
    </source>
</reference>
<dbReference type="PIRSF" id="PIRSF006816">
    <property type="entry name" value="Cyc3_hyd_g"/>
    <property type="match status" value="1"/>
</dbReference>
<dbReference type="Gene3D" id="3.40.50.80">
    <property type="entry name" value="Nucleotide-binding domain of ferredoxin-NADP reductase (FNR) module"/>
    <property type="match status" value="1"/>
</dbReference>
<dbReference type="InterPro" id="IPR019480">
    <property type="entry name" value="Dihydroorotate_DH_Fe-S-bd"/>
</dbReference>
<comment type="caution">
    <text evidence="2">The sequence shown here is derived from an EMBL/GenBank/DDBJ whole genome shotgun (WGS) entry which is preliminary data.</text>
</comment>
<sequence length="275" mass="30179">MNQNPYIPIPATIDHIVQETPTIKTFGFRPERPVAFQAGQFVELTVPGIGEAPFTPSSSPAISEKMEITIARVGRVTDILHEMAVGDKVGIRGPYGTAYPIESFFGREILIIGGGCGVGPLRALLFALFEELDQFPRILVRVGAHTPHDLVFKDAASSRWDKGDKVDVLVSVDHSEPGWEGPVGVVTGILDRAHLKCNPEEGVAVMCGPPMMMKFVSEDLLERGYAPDKIYLSLERNMSCGLGKCGHCRLGPYHVCYDGPVFTFQQLQDLPDIWE</sequence>
<gene>
    <name evidence="2" type="ORF">S01H4_31607</name>
</gene>
<dbReference type="SUPFAM" id="SSF63380">
    <property type="entry name" value="Riboflavin synthase domain-like"/>
    <property type="match status" value="1"/>
</dbReference>
<dbReference type="PROSITE" id="PS51384">
    <property type="entry name" value="FAD_FR"/>
    <property type="match status" value="1"/>
</dbReference>
<feature type="domain" description="FAD-binding FR-type" evidence="1">
    <location>
        <begin position="6"/>
        <end position="101"/>
    </location>
</feature>
<accession>X1CBK0</accession>
<dbReference type="Pfam" id="PF10418">
    <property type="entry name" value="DHODB_Fe-S_bind"/>
    <property type="match status" value="1"/>
</dbReference>
<dbReference type="PANTHER" id="PTHR43513:SF1">
    <property type="entry name" value="ANAEROBIC SULFITE REDUCTASE SUBUNIT B"/>
    <property type="match status" value="1"/>
</dbReference>
<dbReference type="PRINTS" id="PR00410">
    <property type="entry name" value="PHEHYDRXLASE"/>
</dbReference>
<dbReference type="GO" id="GO:0006221">
    <property type="term" value="P:pyrimidine nucleotide biosynthetic process"/>
    <property type="evidence" value="ECO:0007669"/>
    <property type="project" value="InterPro"/>
</dbReference>
<evidence type="ECO:0000313" key="2">
    <source>
        <dbReference type="EMBL" id="GAG81676.1"/>
    </source>
</evidence>
<dbReference type="CDD" id="cd06221">
    <property type="entry name" value="sulfite_reductase_like"/>
    <property type="match status" value="1"/>
</dbReference>
<evidence type="ECO:0000259" key="1">
    <source>
        <dbReference type="PROSITE" id="PS51384"/>
    </source>
</evidence>
<dbReference type="GO" id="GO:0016491">
    <property type="term" value="F:oxidoreductase activity"/>
    <property type="evidence" value="ECO:0007669"/>
    <property type="project" value="InterPro"/>
</dbReference>
<dbReference type="GO" id="GO:0050660">
    <property type="term" value="F:flavin adenine dinucleotide binding"/>
    <property type="evidence" value="ECO:0007669"/>
    <property type="project" value="InterPro"/>
</dbReference>
<proteinExistence type="predicted"/>
<protein>
    <recommendedName>
        <fullName evidence="1">FAD-binding FR-type domain-containing protein</fullName>
    </recommendedName>
</protein>
<dbReference type="InterPro" id="IPR050353">
    <property type="entry name" value="PyrK_electron_transfer"/>
</dbReference>
<dbReference type="EMBL" id="BART01016435">
    <property type="protein sequence ID" value="GAG81676.1"/>
    <property type="molecule type" value="Genomic_DNA"/>
</dbReference>
<dbReference type="InterPro" id="IPR001433">
    <property type="entry name" value="OxRdtase_FAD/NAD-bd"/>
</dbReference>
<dbReference type="GO" id="GO:0051537">
    <property type="term" value="F:2 iron, 2 sulfur cluster binding"/>
    <property type="evidence" value="ECO:0007669"/>
    <property type="project" value="InterPro"/>
</dbReference>
<dbReference type="InterPro" id="IPR017938">
    <property type="entry name" value="Riboflavin_synthase-like_b-brl"/>
</dbReference>
<dbReference type="Gene3D" id="2.40.30.10">
    <property type="entry name" value="Translation factors"/>
    <property type="match status" value="1"/>
</dbReference>
<organism evidence="2">
    <name type="scientific">marine sediment metagenome</name>
    <dbReference type="NCBI Taxonomy" id="412755"/>
    <lineage>
        <taxon>unclassified sequences</taxon>
        <taxon>metagenomes</taxon>
        <taxon>ecological metagenomes</taxon>
    </lineage>
</organism>
<dbReference type="Pfam" id="PF00175">
    <property type="entry name" value="NAD_binding_1"/>
    <property type="match status" value="1"/>
</dbReference>
<dbReference type="SUPFAM" id="SSF52343">
    <property type="entry name" value="Ferredoxin reductase-like, C-terminal NADP-linked domain"/>
    <property type="match status" value="1"/>
</dbReference>
<dbReference type="InterPro" id="IPR039261">
    <property type="entry name" value="FNR_nucleotide-bd"/>
</dbReference>
<dbReference type="PANTHER" id="PTHR43513">
    <property type="entry name" value="DIHYDROOROTATE DEHYDROGENASE B (NAD(+)), ELECTRON TRANSFER SUBUNIT"/>
    <property type="match status" value="1"/>
</dbReference>
<dbReference type="Pfam" id="PF00970">
    <property type="entry name" value="FAD_binding_6"/>
    <property type="match status" value="1"/>
</dbReference>
<dbReference type="InterPro" id="IPR012165">
    <property type="entry name" value="Cyt_c3_hydrogenase_gsu"/>
</dbReference>